<evidence type="ECO:0000256" key="4">
    <source>
        <dbReference type="HAMAP-Rule" id="MF_00470"/>
    </source>
</evidence>
<comment type="similarity">
    <text evidence="4">Belongs to the mandelate racemase/muconate lactonizing enzyme family. MenC type 1 subfamily.</text>
</comment>
<keyword evidence="2 4" id="KW-0460">Magnesium</keyword>
<evidence type="ECO:0000313" key="7">
    <source>
        <dbReference type="EMBL" id="MDY5145884.1"/>
    </source>
</evidence>
<dbReference type="NCBIfam" id="NF002782">
    <property type="entry name" value="PRK02901.1"/>
    <property type="match status" value="1"/>
</dbReference>
<dbReference type="Proteomes" id="UP001284901">
    <property type="component" value="Unassembled WGS sequence"/>
</dbReference>
<accession>A0AAW9HNT7</accession>
<proteinExistence type="inferred from homology"/>
<dbReference type="SFLD" id="SFLDS00001">
    <property type="entry name" value="Enolase"/>
    <property type="match status" value="1"/>
</dbReference>
<dbReference type="PANTHER" id="PTHR48073">
    <property type="entry name" value="O-SUCCINYLBENZOATE SYNTHASE-RELATED"/>
    <property type="match status" value="1"/>
</dbReference>
<dbReference type="RefSeq" id="WP_101595421.1">
    <property type="nucleotide sequence ID" value="NZ_CAUPFC010000014.1"/>
</dbReference>
<dbReference type="SMART" id="SM00922">
    <property type="entry name" value="MR_MLE"/>
    <property type="match status" value="1"/>
</dbReference>
<dbReference type="PANTHER" id="PTHR48073:SF2">
    <property type="entry name" value="O-SUCCINYLBENZOATE SYNTHASE"/>
    <property type="match status" value="1"/>
</dbReference>
<feature type="binding site" evidence="4">
    <location>
        <position position="141"/>
    </location>
    <ligand>
        <name>Mg(2+)</name>
        <dbReference type="ChEBI" id="CHEBI:18420"/>
    </ligand>
</feature>
<comment type="cofactor">
    <cofactor evidence="4">
        <name>a divalent metal cation</name>
        <dbReference type="ChEBI" id="CHEBI:60240"/>
    </cofactor>
</comment>
<dbReference type="AlphaFoldDB" id="A0AAW9HNT7"/>
<dbReference type="GO" id="GO:0043748">
    <property type="term" value="F:O-succinylbenzoate synthase activity"/>
    <property type="evidence" value="ECO:0007669"/>
    <property type="project" value="UniProtKB-EC"/>
</dbReference>
<comment type="pathway">
    <text evidence="4">Quinol/quinone metabolism; 1,4-dihydroxy-2-naphthoate biosynthesis; 1,4-dihydroxy-2-naphthoate from chorismate: step 4/7.</text>
</comment>
<dbReference type="Gene3D" id="3.20.20.120">
    <property type="entry name" value="Enolase-like C-terminal domain"/>
    <property type="match status" value="1"/>
</dbReference>
<dbReference type="InterPro" id="IPR036849">
    <property type="entry name" value="Enolase-like_C_sf"/>
</dbReference>
<evidence type="ECO:0000313" key="8">
    <source>
        <dbReference type="Proteomes" id="UP001284901"/>
    </source>
</evidence>
<feature type="active site" description="Proton donor" evidence="4">
    <location>
        <position position="110"/>
    </location>
</feature>
<comment type="pathway">
    <text evidence="4">Quinol/quinone metabolism; menaquinone biosynthesis.</text>
</comment>
<evidence type="ECO:0000313" key="9">
    <source>
        <dbReference type="Proteomes" id="UP001288320"/>
    </source>
</evidence>
<dbReference type="SFLD" id="SFLDF00009">
    <property type="entry name" value="o-succinylbenzoate_synthase"/>
    <property type="match status" value="1"/>
</dbReference>
<dbReference type="SFLD" id="SFLDG00180">
    <property type="entry name" value="muconate_cycloisomerase"/>
    <property type="match status" value="1"/>
</dbReference>
<dbReference type="Pfam" id="PF18374">
    <property type="entry name" value="Enolase_like_N"/>
    <property type="match status" value="1"/>
</dbReference>
<dbReference type="Pfam" id="PF13378">
    <property type="entry name" value="MR_MLE_C"/>
    <property type="match status" value="1"/>
</dbReference>
<dbReference type="InterPro" id="IPR010196">
    <property type="entry name" value="OSB_synthase_MenC1"/>
</dbReference>
<evidence type="ECO:0000256" key="1">
    <source>
        <dbReference type="ARBA" id="ARBA00022723"/>
    </source>
</evidence>
<comment type="function">
    <text evidence="4">Converts 2-succinyl-6-hydroxy-2,4-cyclohexadiene-1-carboxylate (SHCHC) to 2-succinylbenzoate (OSB).</text>
</comment>
<dbReference type="Proteomes" id="UP001288320">
    <property type="component" value="Unassembled WGS sequence"/>
</dbReference>
<name>A0AAW9HNT7_9ACTO</name>
<evidence type="ECO:0000313" key="6">
    <source>
        <dbReference type="EMBL" id="MDY5141264.1"/>
    </source>
</evidence>
<reference evidence="6 8" key="1">
    <citation type="submission" date="2023-10" db="EMBL/GenBank/DDBJ databases">
        <title>Whole Genome based description of the genera Actinobaculum and Actinotignum reveals a complex phylogenetic relationship within the species included in the genus Actinotignum.</title>
        <authorList>
            <person name="Jensen C.S."/>
            <person name="Dargis R."/>
            <person name="Kemp M."/>
            <person name="Christensen J.J."/>
        </authorList>
    </citation>
    <scope>NUCLEOTIDE SEQUENCE</scope>
    <source>
        <strain evidence="7 8">SLA_B089</strain>
        <strain evidence="6">SLA_B245</strain>
    </source>
</reference>
<evidence type="ECO:0000256" key="3">
    <source>
        <dbReference type="ARBA" id="ARBA00023239"/>
    </source>
</evidence>
<dbReference type="GeneID" id="92814513"/>
<keyword evidence="8" id="KW-1185">Reference proteome</keyword>
<feature type="active site" description="Proton acceptor" evidence="4">
    <location>
        <position position="221"/>
    </location>
</feature>
<feature type="domain" description="Mandelate racemase/muconate lactonizing enzyme C-terminal" evidence="5">
    <location>
        <begin position="91"/>
        <end position="193"/>
    </location>
</feature>
<feature type="binding site" evidence="4">
    <location>
        <position position="197"/>
    </location>
    <ligand>
        <name>Mg(2+)</name>
        <dbReference type="ChEBI" id="CHEBI:18420"/>
    </ligand>
</feature>
<sequence length="329" mass="34781">MLTELVNPFPELSRVLAYSIPLKRRFRGITVREGLLLEGPAGWGEAAPFWDYDPRESAPWLRAGIEAATRPFPRPLRSHIPVNVTIPVTTPADAARLVRDAAGCTTAKVKVADPRSTLREDCERVAAVAAALGPAGRVRVDANAAWDTDTAIRAITELDAAARAGGLAGLEYVEQPCKKIAELARVRSRVAPKIAADESIRRASDPLAVARAGAADIAVIKVAPLGGIPRALDVARECGLDVVLSSALETSVGIAAGLAAAAAVDRLPYACGLATVQLLSADIASEAKLPRAGMIECGRAAVDTSQLSAAPDLVARWQRRLSEMMEWYS</sequence>
<dbReference type="CDD" id="cd03320">
    <property type="entry name" value="OSBS"/>
    <property type="match status" value="1"/>
</dbReference>
<comment type="caution">
    <text evidence="6">The sequence shown here is derived from an EMBL/GenBank/DDBJ whole genome shotgun (WGS) entry which is preliminary data.</text>
</comment>
<dbReference type="SUPFAM" id="SSF51604">
    <property type="entry name" value="Enolase C-terminal domain-like"/>
    <property type="match status" value="1"/>
</dbReference>
<evidence type="ECO:0000259" key="5">
    <source>
        <dbReference type="SMART" id="SM00922"/>
    </source>
</evidence>
<keyword evidence="3 4" id="KW-0456">Lyase</keyword>
<organism evidence="6 9">
    <name type="scientific">Actinotignum timonense</name>
    <dbReference type="NCBI Taxonomy" id="1870995"/>
    <lineage>
        <taxon>Bacteria</taxon>
        <taxon>Bacillati</taxon>
        <taxon>Actinomycetota</taxon>
        <taxon>Actinomycetes</taxon>
        <taxon>Actinomycetales</taxon>
        <taxon>Actinomycetaceae</taxon>
        <taxon>Actinotignum</taxon>
    </lineage>
</organism>
<keyword evidence="1 4" id="KW-0479">Metal-binding</keyword>
<dbReference type="InterPro" id="IPR029065">
    <property type="entry name" value="Enolase_C-like"/>
</dbReference>
<comment type="catalytic activity">
    <reaction evidence="4">
        <text>(1R,6R)-6-hydroxy-2-succinyl-cyclohexa-2,4-diene-1-carboxylate = 2-succinylbenzoate + H2O</text>
        <dbReference type="Rhea" id="RHEA:10196"/>
        <dbReference type="ChEBI" id="CHEBI:15377"/>
        <dbReference type="ChEBI" id="CHEBI:18325"/>
        <dbReference type="ChEBI" id="CHEBI:58689"/>
        <dbReference type="EC" id="4.2.1.113"/>
    </reaction>
</comment>
<keyword evidence="4" id="KW-0474">Menaquinone biosynthesis</keyword>
<evidence type="ECO:0000256" key="2">
    <source>
        <dbReference type="ARBA" id="ARBA00022842"/>
    </source>
</evidence>
<dbReference type="EC" id="4.2.1.113" evidence="4"/>
<protein>
    <recommendedName>
        <fullName evidence="4">o-succinylbenzoate synthase</fullName>
        <shortName evidence="4">OSB synthase</shortName>
        <shortName evidence="4">OSBS</shortName>
        <ecNumber evidence="4">4.2.1.113</ecNumber>
    </recommendedName>
    <alternativeName>
        <fullName evidence="4">4-(2'-carboxyphenyl)-4-oxybutyric acid synthase</fullName>
    </alternativeName>
    <alternativeName>
        <fullName evidence="4">o-succinylbenzoic acid synthase</fullName>
    </alternativeName>
</protein>
<gene>
    <name evidence="4" type="primary">menC</name>
    <name evidence="6" type="ORF">R6G74_08100</name>
    <name evidence="7" type="ORF">R6P33_02440</name>
</gene>
<dbReference type="EMBL" id="JAWNFY010000005">
    <property type="protein sequence ID" value="MDY5145884.1"/>
    <property type="molecule type" value="Genomic_DNA"/>
</dbReference>
<dbReference type="GO" id="GO:0000287">
    <property type="term" value="F:magnesium ion binding"/>
    <property type="evidence" value="ECO:0007669"/>
    <property type="project" value="UniProtKB-UniRule"/>
</dbReference>
<dbReference type="HAMAP" id="MF_00470">
    <property type="entry name" value="MenC_1"/>
    <property type="match status" value="1"/>
</dbReference>
<feature type="binding site" evidence="4">
    <location>
        <position position="174"/>
    </location>
    <ligand>
        <name>Mg(2+)</name>
        <dbReference type="ChEBI" id="CHEBI:18420"/>
    </ligand>
</feature>
<dbReference type="InterPro" id="IPR013342">
    <property type="entry name" value="Mandelate_racemase_C"/>
</dbReference>
<dbReference type="GO" id="GO:0009234">
    <property type="term" value="P:menaquinone biosynthetic process"/>
    <property type="evidence" value="ECO:0007669"/>
    <property type="project" value="UniProtKB-UniRule"/>
</dbReference>
<dbReference type="EMBL" id="JAWNFV010000018">
    <property type="protein sequence ID" value="MDY5141264.1"/>
    <property type="molecule type" value="Genomic_DNA"/>
</dbReference>